<dbReference type="PRINTS" id="PR00081">
    <property type="entry name" value="GDHRDH"/>
</dbReference>
<dbReference type="SUPFAM" id="SSF51735">
    <property type="entry name" value="NAD(P)-binding Rossmann-fold domains"/>
    <property type="match status" value="1"/>
</dbReference>
<dbReference type="GO" id="GO:0016491">
    <property type="term" value="F:oxidoreductase activity"/>
    <property type="evidence" value="ECO:0007669"/>
    <property type="project" value="UniProtKB-KW"/>
</dbReference>
<dbReference type="InterPro" id="IPR036291">
    <property type="entry name" value="NAD(P)-bd_dom_sf"/>
</dbReference>
<dbReference type="Gene3D" id="3.40.50.720">
    <property type="entry name" value="NAD(P)-binding Rossmann-like Domain"/>
    <property type="match status" value="1"/>
</dbReference>
<keyword evidence="1" id="KW-0560">Oxidoreductase</keyword>
<keyword evidence="3" id="KW-1185">Reference proteome</keyword>
<dbReference type="PROSITE" id="PS00061">
    <property type="entry name" value="ADH_SHORT"/>
    <property type="match status" value="1"/>
</dbReference>
<proteinExistence type="predicted"/>
<evidence type="ECO:0000313" key="3">
    <source>
        <dbReference type="Proteomes" id="UP001430953"/>
    </source>
</evidence>
<accession>A0AAW2FV69</accession>
<dbReference type="PANTHER" id="PTHR43313:SF36">
    <property type="entry name" value="D-BETA-HYDROXYBUTYRATE DEHYDROGENASE, MITOCHONDRIAL"/>
    <property type="match status" value="1"/>
</dbReference>
<dbReference type="PANTHER" id="PTHR43313">
    <property type="entry name" value="SHORT-CHAIN DEHYDROGENASE/REDUCTASE FAMILY 9C"/>
    <property type="match status" value="1"/>
</dbReference>
<dbReference type="AlphaFoldDB" id="A0AAW2FV69"/>
<dbReference type="Proteomes" id="UP001430953">
    <property type="component" value="Unassembled WGS sequence"/>
</dbReference>
<dbReference type="GO" id="GO:0008202">
    <property type="term" value="P:steroid metabolic process"/>
    <property type="evidence" value="ECO:0007669"/>
    <property type="project" value="TreeGrafter"/>
</dbReference>
<organism evidence="2 3">
    <name type="scientific">Cardiocondyla obscurior</name>
    <dbReference type="NCBI Taxonomy" id="286306"/>
    <lineage>
        <taxon>Eukaryota</taxon>
        <taxon>Metazoa</taxon>
        <taxon>Ecdysozoa</taxon>
        <taxon>Arthropoda</taxon>
        <taxon>Hexapoda</taxon>
        <taxon>Insecta</taxon>
        <taxon>Pterygota</taxon>
        <taxon>Neoptera</taxon>
        <taxon>Endopterygota</taxon>
        <taxon>Hymenoptera</taxon>
        <taxon>Apocrita</taxon>
        <taxon>Aculeata</taxon>
        <taxon>Formicoidea</taxon>
        <taxon>Formicidae</taxon>
        <taxon>Myrmicinae</taxon>
        <taxon>Cardiocondyla</taxon>
    </lineage>
</organism>
<name>A0AAW2FV69_9HYME</name>
<protein>
    <recommendedName>
        <fullName evidence="4">Estradiol 17-beta-dehydrogenase 2</fullName>
    </recommendedName>
</protein>
<comment type="caution">
    <text evidence="2">The sequence shown here is derived from an EMBL/GenBank/DDBJ whole genome shotgun (WGS) entry which is preliminary data.</text>
</comment>
<evidence type="ECO:0008006" key="4">
    <source>
        <dbReference type="Google" id="ProtNLM"/>
    </source>
</evidence>
<gene>
    <name evidence="2" type="ORF">PUN28_009371</name>
</gene>
<evidence type="ECO:0000313" key="2">
    <source>
        <dbReference type="EMBL" id="KAL0118649.1"/>
    </source>
</evidence>
<reference evidence="2 3" key="1">
    <citation type="submission" date="2023-03" db="EMBL/GenBank/DDBJ databases">
        <title>High recombination rates correlate with genetic variation in Cardiocondyla obscurior ants.</title>
        <authorList>
            <person name="Errbii M."/>
        </authorList>
    </citation>
    <scope>NUCLEOTIDE SEQUENCE [LARGE SCALE GENOMIC DNA]</scope>
    <source>
        <strain evidence="2">Alpha-2009</strain>
        <tissue evidence="2">Whole body</tissue>
    </source>
</reference>
<dbReference type="InterPro" id="IPR020904">
    <property type="entry name" value="Sc_DH/Rdtase_CS"/>
</dbReference>
<dbReference type="InterPro" id="IPR002347">
    <property type="entry name" value="SDR_fam"/>
</dbReference>
<dbReference type="EMBL" id="JADYXP020000008">
    <property type="protein sequence ID" value="KAL0118649.1"/>
    <property type="molecule type" value="Genomic_DNA"/>
</dbReference>
<dbReference type="Pfam" id="PF00106">
    <property type="entry name" value="adh_short"/>
    <property type="match status" value="1"/>
</dbReference>
<sequence length="441" mass="50428">MYITSKTERRASRHASQQIRSHFSAFRRSQLCGSERSCSRIILLLGSSECGKRLQLMSIQLHNLKMNSIKEIYGSGKPAWWRRHPMALQIGTTISCNIAYFTDAGFTRKAATLSMILLGGASLYCFFNRQRKINMRDLIVITGCNSGLGYSLAMHCRAKGATVLAGVREISALPNSIAAMESLKKKGIIVHQLDITNEQSTRDFRDKVTSLLKERQLTLRALVNNAGVMVFGEFEWQTSNLAEHQVNVNLLGTMRITREMMPILRENHSRIIVISSHCADEPLPGVSIYGATKAALQAWITAVRVEVDKYNIEVVSFIPGGFITESNIMKRTRLHFDEMLEYMPDEAKRFYGNYFTRYAEYFSSVSAVCPGNEGNVKVLTEPKIYKIFDNALLDVYPSAVYRYESWRYFFYRILFKTTSTWMRDRLVQRFVAMPPWKTNEQ</sequence>
<evidence type="ECO:0000256" key="1">
    <source>
        <dbReference type="ARBA" id="ARBA00023002"/>
    </source>
</evidence>